<evidence type="ECO:0000313" key="3">
    <source>
        <dbReference type="EMBL" id="MBM5459062.1"/>
    </source>
</evidence>
<sequence length="341" mass="36813">MSRDVATKETVRNARRVLLDSGKTPTQRSVQAITGGSMTTVGALMRELDQEEMALGGPGGKIQEKLGALVMELHRELQQQAEETVAKGNAAAQLKIGTAEANLEAVQQDYEKLRDQLVEAERQISQLTAAHAEAVTKLNEAQLEMAIQASTLLAANKASALQDRRMEALEHKAATAERALTAYQGVTADARRRDQESFNNALDRLGTELAQAKAQLSTATSERAETTALNLVLNRDAERLSAEVRQLSNETHELKADLRNAESQLELSRGAETTQKLATAAAEGQISLLNSQLEECTIARTAAGTKIRELDIQNLALKNEVQGLVAQNDALKKGANGDKQA</sequence>
<evidence type="ECO:0000259" key="2">
    <source>
        <dbReference type="Pfam" id="PF11740"/>
    </source>
</evidence>
<gene>
    <name evidence="3" type="ORF">H8F21_15950</name>
</gene>
<accession>A0ABS2BZJ9</accession>
<keyword evidence="1" id="KW-0175">Coiled coil</keyword>
<evidence type="ECO:0000313" key="4">
    <source>
        <dbReference type="Proteomes" id="UP000745663"/>
    </source>
</evidence>
<keyword evidence="3" id="KW-0238">DNA-binding</keyword>
<comment type="caution">
    <text evidence="3">The sequence shown here is derived from an EMBL/GenBank/DDBJ whole genome shotgun (WGS) entry which is preliminary data.</text>
</comment>
<dbReference type="Pfam" id="PF11740">
    <property type="entry name" value="KfrA_N"/>
    <property type="match status" value="1"/>
</dbReference>
<dbReference type="EMBL" id="JACOPV010000009">
    <property type="protein sequence ID" value="MBM5459062.1"/>
    <property type="molecule type" value="Genomic_DNA"/>
</dbReference>
<evidence type="ECO:0000256" key="1">
    <source>
        <dbReference type="SAM" id="Coils"/>
    </source>
</evidence>
<dbReference type="Proteomes" id="UP000745663">
    <property type="component" value="Unassembled WGS sequence"/>
</dbReference>
<name>A0ABS2BZJ9_9PSED</name>
<feature type="coiled-coil region" evidence="1">
    <location>
        <begin position="89"/>
        <end position="264"/>
    </location>
</feature>
<dbReference type="GO" id="GO:0003677">
    <property type="term" value="F:DNA binding"/>
    <property type="evidence" value="ECO:0007669"/>
    <property type="project" value="UniProtKB-KW"/>
</dbReference>
<dbReference type="RefSeq" id="WP_203584969.1">
    <property type="nucleotide sequence ID" value="NZ_JACOPV010000009.1"/>
</dbReference>
<dbReference type="InterPro" id="IPR021104">
    <property type="entry name" value="KfrA_DNA-bd_N"/>
</dbReference>
<proteinExistence type="predicted"/>
<feature type="domain" description="KfrA N-terminal DNA-binding" evidence="2">
    <location>
        <begin position="7"/>
        <end position="117"/>
    </location>
</feature>
<protein>
    <submittedName>
        <fullName evidence="3">DNA-binding protein</fullName>
    </submittedName>
</protein>
<reference evidence="3 4" key="1">
    <citation type="submission" date="2020-08" db="EMBL/GenBank/DDBJ databases">
        <title>Description of novel Pseudomonas species.</title>
        <authorList>
            <person name="Duman M."/>
            <person name="Mulet M."/>
            <person name="Altun S."/>
            <person name="Saticioglu I.B."/>
            <person name="Lalucat J."/>
            <person name="Garcia-Valdes E."/>
        </authorList>
    </citation>
    <scope>NUCLEOTIDE SEQUENCE [LARGE SCALE GENOMIC DNA]</scope>
    <source>
        <strain evidence="3 4">P66</strain>
    </source>
</reference>
<keyword evidence="4" id="KW-1185">Reference proteome</keyword>
<organism evidence="3 4">
    <name type="scientific">Pseudomonas arcuscaelestis</name>
    <dbReference type="NCBI Taxonomy" id="2710591"/>
    <lineage>
        <taxon>Bacteria</taxon>
        <taxon>Pseudomonadati</taxon>
        <taxon>Pseudomonadota</taxon>
        <taxon>Gammaproteobacteria</taxon>
        <taxon>Pseudomonadales</taxon>
        <taxon>Pseudomonadaceae</taxon>
        <taxon>Pseudomonas</taxon>
    </lineage>
</organism>